<reference evidence="4" key="1">
    <citation type="journal article" date="2019" name="Int. J. Syst. Evol. Microbiol.">
        <title>The Global Catalogue of Microorganisms (GCM) 10K type strain sequencing project: providing services to taxonomists for standard genome sequencing and annotation.</title>
        <authorList>
            <consortium name="The Broad Institute Genomics Platform"/>
            <consortium name="The Broad Institute Genome Sequencing Center for Infectious Disease"/>
            <person name="Wu L."/>
            <person name="Ma J."/>
        </authorList>
    </citation>
    <scope>NUCLEOTIDE SEQUENCE [LARGE SCALE GENOMIC DNA]</scope>
    <source>
        <strain evidence="4">CGMCC 1.16305</strain>
    </source>
</reference>
<dbReference type="PANTHER" id="PTHR12598:SF0">
    <property type="entry name" value="COPPER HOMEOSTASIS PROTEIN CUTC HOMOLOG"/>
    <property type="match status" value="1"/>
</dbReference>
<keyword evidence="2" id="KW-0963">Cytoplasm</keyword>
<accession>A0ABW2PZW0</accession>
<name>A0ABW2PZW0_9BACL</name>
<dbReference type="Pfam" id="PF03932">
    <property type="entry name" value="CutC"/>
    <property type="match status" value="1"/>
</dbReference>
<comment type="similarity">
    <text evidence="1 2">Belongs to the CutC family.</text>
</comment>
<dbReference type="EMBL" id="JBHTCO010000005">
    <property type="protein sequence ID" value="MFC7392746.1"/>
    <property type="molecule type" value="Genomic_DNA"/>
</dbReference>
<dbReference type="SUPFAM" id="SSF110395">
    <property type="entry name" value="CutC-like"/>
    <property type="match status" value="1"/>
</dbReference>
<dbReference type="Proteomes" id="UP001596505">
    <property type="component" value="Unassembled WGS sequence"/>
</dbReference>
<proteinExistence type="inferred from homology"/>
<dbReference type="HAMAP" id="MF_00795">
    <property type="entry name" value="CutC"/>
    <property type="match status" value="1"/>
</dbReference>
<comment type="caution">
    <text evidence="3">The sequence shown here is derived from an EMBL/GenBank/DDBJ whole genome shotgun (WGS) entry which is preliminary data.</text>
</comment>
<dbReference type="Gene3D" id="3.20.20.380">
    <property type="entry name" value="Copper homeostasis (CutC) domain"/>
    <property type="match status" value="1"/>
</dbReference>
<dbReference type="InterPro" id="IPR036822">
    <property type="entry name" value="CutC-like_dom_sf"/>
</dbReference>
<protein>
    <recommendedName>
        <fullName evidence="2">PF03932 family protein CutC</fullName>
    </recommendedName>
</protein>
<sequence>MIVEVIATNLQDALDAERYGADRIELVGAISEEGLTPSFGLIKQVVKKVSIPVQVMVRPHSYSFCYTADDLEAMMQDIEVVKELSAAGIVIGALDQTGEIAEDHLRLLLEKAEDLSVTFHRAFDHVPDQKQALERLTAYPQIDRILTSGKSHTAYEGMKQIKELVNQSRRIKILAGSGLEPDGLKDFILTTGVQEIHFGSGVRKGKSFAKGIDRDQLRLVKEICMQFDY</sequence>
<gene>
    <name evidence="2" type="primary">cutC</name>
    <name evidence="3" type="ORF">ACFQRG_07075</name>
</gene>
<dbReference type="PANTHER" id="PTHR12598">
    <property type="entry name" value="COPPER HOMEOSTASIS PROTEIN CUTC"/>
    <property type="match status" value="1"/>
</dbReference>
<keyword evidence="4" id="KW-1185">Reference proteome</keyword>
<evidence type="ECO:0000256" key="2">
    <source>
        <dbReference type="HAMAP-Rule" id="MF_00795"/>
    </source>
</evidence>
<evidence type="ECO:0000313" key="4">
    <source>
        <dbReference type="Proteomes" id="UP001596505"/>
    </source>
</evidence>
<comment type="subcellular location">
    <subcellularLocation>
        <location evidence="2">Cytoplasm</location>
    </subcellularLocation>
</comment>
<organism evidence="3 4">
    <name type="scientific">Scopulibacillus cellulosilyticus</name>
    <dbReference type="NCBI Taxonomy" id="2665665"/>
    <lineage>
        <taxon>Bacteria</taxon>
        <taxon>Bacillati</taxon>
        <taxon>Bacillota</taxon>
        <taxon>Bacilli</taxon>
        <taxon>Bacillales</taxon>
        <taxon>Sporolactobacillaceae</taxon>
        <taxon>Scopulibacillus</taxon>
    </lineage>
</organism>
<evidence type="ECO:0000256" key="1">
    <source>
        <dbReference type="ARBA" id="ARBA00007768"/>
    </source>
</evidence>
<comment type="caution">
    <text evidence="2">Once thought to be involved in copper homeostasis, experiments in E.coli have shown this is not the case.</text>
</comment>
<dbReference type="InterPro" id="IPR005627">
    <property type="entry name" value="CutC-like"/>
</dbReference>
<evidence type="ECO:0000313" key="3">
    <source>
        <dbReference type="EMBL" id="MFC7392746.1"/>
    </source>
</evidence>
<dbReference type="RefSeq" id="WP_380965158.1">
    <property type="nucleotide sequence ID" value="NZ_JBHTCO010000005.1"/>
</dbReference>